<keyword evidence="1" id="KW-0472">Membrane</keyword>
<accession>A0AAX2QY42</accession>
<organism evidence="2 3">
    <name type="scientific">Phocaeicola dorei</name>
    <dbReference type="NCBI Taxonomy" id="357276"/>
    <lineage>
        <taxon>Bacteria</taxon>
        <taxon>Pseudomonadati</taxon>
        <taxon>Bacteroidota</taxon>
        <taxon>Bacteroidia</taxon>
        <taxon>Bacteroidales</taxon>
        <taxon>Bacteroidaceae</taxon>
        <taxon>Phocaeicola</taxon>
    </lineage>
</organism>
<name>A0AAX2QY42_9BACT</name>
<evidence type="ECO:0008006" key="4">
    <source>
        <dbReference type="Google" id="ProtNLM"/>
    </source>
</evidence>
<dbReference type="AlphaFoldDB" id="A0AAX2QY42"/>
<dbReference type="RefSeq" id="WP_117596113.1">
    <property type="nucleotide sequence ID" value="NZ_CP046427.1"/>
</dbReference>
<dbReference type="Proteomes" id="UP000294834">
    <property type="component" value="Unassembled WGS sequence"/>
</dbReference>
<sequence>MTKEDKLNLQLISAAVLVIVGCGLLIGGFCVAPLGIIDSSVLIAFGETCTFAGALFGVDYHYRMIFRK</sequence>
<reference evidence="2 3" key="1">
    <citation type="journal article" date="2019" name="Nat. Microbiol.">
        <title>Genomic variation and strain-specific functional adaptation in the human gut microbiome during early life.</title>
        <authorList>
            <person name="Vatanen T."/>
            <person name="Plichta D.R."/>
            <person name="Somani J."/>
            <person name="Munch P.C."/>
            <person name="Arthur T.D."/>
            <person name="Hall A.B."/>
            <person name="Rudolf S."/>
            <person name="Oakeley E.J."/>
            <person name="Ke X."/>
            <person name="Young R.A."/>
            <person name="Haiser H.J."/>
            <person name="Kolde R."/>
            <person name="Yassour M."/>
            <person name="Luopajarvi K."/>
            <person name="Siljander H."/>
            <person name="Virtanen S.M."/>
            <person name="Ilonen J."/>
            <person name="Uibo R."/>
            <person name="Tillmann V."/>
            <person name="Mokurov S."/>
            <person name="Dorshakova N."/>
            <person name="Porter J.A."/>
            <person name="McHardy A.C."/>
            <person name="Lahdesmaki H."/>
            <person name="Vlamakis H."/>
            <person name="Huttenhower C."/>
            <person name="Knip M."/>
            <person name="Xavier R.J."/>
        </authorList>
    </citation>
    <scope>NUCLEOTIDE SEQUENCE [LARGE SCALE GENOMIC DNA]</scope>
    <source>
        <strain evidence="2 3">RJX1052</strain>
    </source>
</reference>
<feature type="transmembrane region" description="Helical" evidence="1">
    <location>
        <begin position="42"/>
        <end position="62"/>
    </location>
</feature>
<evidence type="ECO:0000256" key="1">
    <source>
        <dbReference type="SAM" id="Phobius"/>
    </source>
</evidence>
<evidence type="ECO:0000313" key="2">
    <source>
        <dbReference type="EMBL" id="TDB03819.1"/>
    </source>
</evidence>
<dbReference type="EMBL" id="SLTX01000002">
    <property type="protein sequence ID" value="TDB03819.1"/>
    <property type="molecule type" value="Genomic_DNA"/>
</dbReference>
<protein>
    <recommendedName>
        <fullName evidence="4">Lipoprotein</fullName>
    </recommendedName>
</protein>
<evidence type="ECO:0000313" key="3">
    <source>
        <dbReference type="Proteomes" id="UP000294834"/>
    </source>
</evidence>
<feature type="transmembrane region" description="Helical" evidence="1">
    <location>
        <begin position="12"/>
        <end position="36"/>
    </location>
</feature>
<keyword evidence="1" id="KW-0812">Transmembrane</keyword>
<keyword evidence="1" id="KW-1133">Transmembrane helix</keyword>
<gene>
    <name evidence="2" type="ORF">E1J06_21940</name>
</gene>
<dbReference type="PROSITE" id="PS51257">
    <property type="entry name" value="PROKAR_LIPOPROTEIN"/>
    <property type="match status" value="1"/>
</dbReference>
<proteinExistence type="predicted"/>
<comment type="caution">
    <text evidence="2">The sequence shown here is derived from an EMBL/GenBank/DDBJ whole genome shotgun (WGS) entry which is preliminary data.</text>
</comment>